<feature type="region of interest" description="Disordered" evidence="1">
    <location>
        <begin position="115"/>
        <end position="150"/>
    </location>
</feature>
<evidence type="ECO:0000313" key="3">
    <source>
        <dbReference type="Proteomes" id="UP000887013"/>
    </source>
</evidence>
<proteinExistence type="predicted"/>
<evidence type="ECO:0000256" key="1">
    <source>
        <dbReference type="SAM" id="MobiDB-lite"/>
    </source>
</evidence>
<dbReference type="Proteomes" id="UP000887013">
    <property type="component" value="Unassembled WGS sequence"/>
</dbReference>
<accession>A0A8X6NPP8</accession>
<evidence type="ECO:0000313" key="2">
    <source>
        <dbReference type="EMBL" id="GFT26940.1"/>
    </source>
</evidence>
<organism evidence="2 3">
    <name type="scientific">Nephila pilipes</name>
    <name type="common">Giant wood spider</name>
    <name type="synonym">Nephila maculata</name>
    <dbReference type="NCBI Taxonomy" id="299642"/>
    <lineage>
        <taxon>Eukaryota</taxon>
        <taxon>Metazoa</taxon>
        <taxon>Ecdysozoa</taxon>
        <taxon>Arthropoda</taxon>
        <taxon>Chelicerata</taxon>
        <taxon>Arachnida</taxon>
        <taxon>Araneae</taxon>
        <taxon>Araneomorphae</taxon>
        <taxon>Entelegynae</taxon>
        <taxon>Araneoidea</taxon>
        <taxon>Nephilidae</taxon>
        <taxon>Nephila</taxon>
    </lineage>
</organism>
<dbReference type="EMBL" id="BMAW01060613">
    <property type="protein sequence ID" value="GFT26940.1"/>
    <property type="molecule type" value="Genomic_DNA"/>
</dbReference>
<keyword evidence="3" id="KW-1185">Reference proteome</keyword>
<reference evidence="2" key="1">
    <citation type="submission" date="2020-08" db="EMBL/GenBank/DDBJ databases">
        <title>Multicomponent nature underlies the extraordinary mechanical properties of spider dragline silk.</title>
        <authorList>
            <person name="Kono N."/>
            <person name="Nakamura H."/>
            <person name="Mori M."/>
            <person name="Yoshida Y."/>
            <person name="Ohtoshi R."/>
            <person name="Malay A.D."/>
            <person name="Moran D.A.P."/>
            <person name="Tomita M."/>
            <person name="Numata K."/>
            <person name="Arakawa K."/>
        </authorList>
    </citation>
    <scope>NUCLEOTIDE SEQUENCE</scope>
</reference>
<protein>
    <submittedName>
        <fullName evidence="2">Uncharacterized protein</fullName>
    </submittedName>
</protein>
<gene>
    <name evidence="2" type="ORF">NPIL_649061</name>
</gene>
<name>A0A8X6NPP8_NEPPI</name>
<comment type="caution">
    <text evidence="2">The sequence shown here is derived from an EMBL/GenBank/DDBJ whole genome shotgun (WGS) entry which is preliminary data.</text>
</comment>
<dbReference type="AlphaFoldDB" id="A0A8X6NPP8"/>
<sequence length="202" mass="23637">MSTIDQRYQLRCQLLIYDIISSHIIQSSRQNKQNWNKMDKPMMMDFSDKNDVMFSFIVNNNKFFEKLSNISQMHANSRIKRDADYISTKSTFSNLNEKIVKDCVLIQLQINEKNGHKKQNDSNNSNNTEIKKKPPTTSSNEGFSKTEIPENWSLSRTQENYLRKVDSSAENLLNVPRQQRKNSMIDKDDLIHLRNSSNLVVK</sequence>